<protein>
    <recommendedName>
        <fullName evidence="16">Heparin sulfate O-sulfotransferase</fullName>
    </recommendedName>
</protein>
<gene>
    <name evidence="13" type="ORF">Zmor_013691</name>
    <name evidence="14" type="ORF">Zmor_014451</name>
</gene>
<dbReference type="GO" id="GO:0004394">
    <property type="term" value="F:heparan sulfate 2-sulfotransferase activity"/>
    <property type="evidence" value="ECO:0007669"/>
    <property type="project" value="UniProtKB-ARBA"/>
</dbReference>
<dbReference type="InterPro" id="IPR027417">
    <property type="entry name" value="P-loop_NTPase"/>
</dbReference>
<evidence type="ECO:0000256" key="5">
    <source>
        <dbReference type="ARBA" id="ARBA00022692"/>
    </source>
</evidence>
<keyword evidence="10" id="KW-1015">Disulfide bond</keyword>
<organism evidence="13 15">
    <name type="scientific">Zophobas morio</name>
    <dbReference type="NCBI Taxonomy" id="2755281"/>
    <lineage>
        <taxon>Eukaryota</taxon>
        <taxon>Metazoa</taxon>
        <taxon>Ecdysozoa</taxon>
        <taxon>Arthropoda</taxon>
        <taxon>Hexapoda</taxon>
        <taxon>Insecta</taxon>
        <taxon>Pterygota</taxon>
        <taxon>Neoptera</taxon>
        <taxon>Endopterygota</taxon>
        <taxon>Coleoptera</taxon>
        <taxon>Polyphaga</taxon>
        <taxon>Cucujiformia</taxon>
        <taxon>Tenebrionidae</taxon>
        <taxon>Zophobas</taxon>
    </lineage>
</organism>
<comment type="caution">
    <text evidence="13">The sequence shown here is derived from an EMBL/GenBank/DDBJ whole genome shotgun (WGS) entry which is preliminary data.</text>
</comment>
<dbReference type="Gene3D" id="3.40.50.300">
    <property type="entry name" value="P-loop containing nucleotide triphosphate hydrolases"/>
    <property type="match status" value="1"/>
</dbReference>
<keyword evidence="4" id="KW-0808">Transferase</keyword>
<evidence type="ECO:0000313" key="13">
    <source>
        <dbReference type="EMBL" id="KAJ3654507.1"/>
    </source>
</evidence>
<dbReference type="Proteomes" id="UP001168821">
    <property type="component" value="Unassembled WGS sequence"/>
</dbReference>
<feature type="transmembrane region" description="Helical" evidence="12">
    <location>
        <begin position="23"/>
        <end position="41"/>
    </location>
</feature>
<dbReference type="GO" id="GO:0015012">
    <property type="term" value="P:heparan sulfate proteoglycan biosynthetic process"/>
    <property type="evidence" value="ECO:0007669"/>
    <property type="project" value="UniProtKB-ARBA"/>
</dbReference>
<dbReference type="InterPro" id="IPR007734">
    <property type="entry name" value="Heparan_SO4_2-O-STrfase"/>
</dbReference>
<dbReference type="PANTHER" id="PTHR12129">
    <property type="entry name" value="HEPARAN SULFATE 2-O-SULFOTRANSFERASE"/>
    <property type="match status" value="1"/>
</dbReference>
<keyword evidence="6" id="KW-0735">Signal-anchor</keyword>
<comment type="subcellular location">
    <subcellularLocation>
        <location evidence="1">Golgi apparatus membrane</location>
        <topology evidence="1">Single-pass type II membrane protein</topology>
    </subcellularLocation>
</comment>
<evidence type="ECO:0000256" key="8">
    <source>
        <dbReference type="ARBA" id="ARBA00023034"/>
    </source>
</evidence>
<dbReference type="Pfam" id="PF03567">
    <property type="entry name" value="Sulfotransfer_2"/>
    <property type="match status" value="1"/>
</dbReference>
<keyword evidence="7 12" id="KW-1133">Transmembrane helix</keyword>
<evidence type="ECO:0000256" key="2">
    <source>
        <dbReference type="ARBA" id="ARBA00010569"/>
    </source>
</evidence>
<evidence type="ECO:0000256" key="12">
    <source>
        <dbReference type="SAM" id="Phobius"/>
    </source>
</evidence>
<evidence type="ECO:0008006" key="16">
    <source>
        <dbReference type="Google" id="ProtNLM"/>
    </source>
</evidence>
<dbReference type="GO" id="GO:0000139">
    <property type="term" value="C:Golgi membrane"/>
    <property type="evidence" value="ECO:0007669"/>
    <property type="project" value="UniProtKB-SubCell"/>
</dbReference>
<evidence type="ECO:0000313" key="14">
    <source>
        <dbReference type="EMBL" id="KAJ3655316.1"/>
    </source>
</evidence>
<evidence type="ECO:0000256" key="3">
    <source>
        <dbReference type="ARBA" id="ARBA00011233"/>
    </source>
</evidence>
<dbReference type="SUPFAM" id="SSF52540">
    <property type="entry name" value="P-loop containing nucleoside triphosphate hydrolases"/>
    <property type="match status" value="1"/>
</dbReference>
<dbReference type="EMBL" id="JALNTZ010000004">
    <property type="protein sequence ID" value="KAJ3655316.1"/>
    <property type="molecule type" value="Genomic_DNA"/>
</dbReference>
<keyword evidence="8" id="KW-0333">Golgi apparatus</keyword>
<keyword evidence="11" id="KW-0325">Glycoprotein</keyword>
<comment type="subunit">
    <text evidence="3">Homotrimer.</text>
</comment>
<sequence>MVVTPYVKRILKFISLVMSNVKFGYLLTIFVMSSIAIIYQIQIARLQEKIEFLEIIHNQNEQRSKKQPSPKDNIVVIYNRVPKTGSTSFIGVAYDLCKKNKFHVLHVNITANNHVLSLNNQHSFIRNVTDWAEMKPGIYHGHFAFVDFSKFGVSKPLFINILRKPLERFISYYYFVRYGDNYRPYLVRRKHGNTMSFDECVEKGLSDCDPNHMWLQIPFLCGHASNCWKPGNKWALTEAKKNLVNNYLLVGVTEEIEDFVAILEQTLPRIFKGALDHYLTSNKSHLRQTIQKDVPSPATIKKIQESPVWQMENELYEFALDQFHFMKKHTLKNKMQNVMYEKIRPKVN</sequence>
<evidence type="ECO:0000256" key="7">
    <source>
        <dbReference type="ARBA" id="ARBA00022989"/>
    </source>
</evidence>
<evidence type="ECO:0000313" key="15">
    <source>
        <dbReference type="Proteomes" id="UP001168821"/>
    </source>
</evidence>
<proteinExistence type="inferred from homology"/>
<evidence type="ECO:0000256" key="11">
    <source>
        <dbReference type="ARBA" id="ARBA00023180"/>
    </source>
</evidence>
<name>A0AA38II87_9CUCU</name>
<keyword evidence="5 12" id="KW-0812">Transmembrane</keyword>
<dbReference type="PANTHER" id="PTHR12129:SF17">
    <property type="entry name" value="HEPARAN SULFATE 2-O-SULFOTRANSFERASE 1"/>
    <property type="match status" value="1"/>
</dbReference>
<dbReference type="EMBL" id="JALNTZ010000004">
    <property type="protein sequence ID" value="KAJ3654507.1"/>
    <property type="molecule type" value="Genomic_DNA"/>
</dbReference>
<evidence type="ECO:0000256" key="4">
    <source>
        <dbReference type="ARBA" id="ARBA00022679"/>
    </source>
</evidence>
<evidence type="ECO:0000256" key="1">
    <source>
        <dbReference type="ARBA" id="ARBA00004323"/>
    </source>
</evidence>
<reference evidence="13" key="1">
    <citation type="journal article" date="2023" name="G3 (Bethesda)">
        <title>Whole genome assemblies of Zophobas morio and Tenebrio molitor.</title>
        <authorList>
            <person name="Kaur S."/>
            <person name="Stinson S.A."/>
            <person name="diCenzo G.C."/>
        </authorList>
    </citation>
    <scope>NUCLEOTIDE SEQUENCE</scope>
    <source>
        <strain evidence="13">QUZm001</strain>
    </source>
</reference>
<evidence type="ECO:0000256" key="10">
    <source>
        <dbReference type="ARBA" id="ARBA00023157"/>
    </source>
</evidence>
<dbReference type="InterPro" id="IPR005331">
    <property type="entry name" value="Sulfotransferase"/>
</dbReference>
<dbReference type="FunFam" id="3.40.50.300:FF:001418">
    <property type="entry name" value="Heparan sulfate 2-o-sulfotransferase"/>
    <property type="match status" value="1"/>
</dbReference>
<accession>A0AA38II87</accession>
<keyword evidence="15" id="KW-1185">Reference proteome</keyword>
<evidence type="ECO:0000256" key="9">
    <source>
        <dbReference type="ARBA" id="ARBA00023136"/>
    </source>
</evidence>
<evidence type="ECO:0000256" key="6">
    <source>
        <dbReference type="ARBA" id="ARBA00022968"/>
    </source>
</evidence>
<dbReference type="AlphaFoldDB" id="A0AA38II87"/>
<comment type="similarity">
    <text evidence="2">Belongs to the sulfotransferase 3 family.</text>
</comment>
<keyword evidence="9 12" id="KW-0472">Membrane</keyword>